<comment type="function">
    <text evidence="8">DNA polymerase III is a complex, multichain enzyme responsible for most of the replicative synthesis in bacteria. The epsilon subunit contain the editing function and is a proofreading 3'-5' exonuclease.</text>
</comment>
<dbReference type="Proteomes" id="UP000183898">
    <property type="component" value="Unassembled WGS sequence"/>
</dbReference>
<dbReference type="PROSITE" id="PS50164">
    <property type="entry name" value="GIY_YIG"/>
    <property type="match status" value="1"/>
</dbReference>
<dbReference type="AlphaFoldDB" id="A0A1H8NYP7"/>
<evidence type="ECO:0000313" key="16">
    <source>
        <dbReference type="Proteomes" id="UP000183898"/>
    </source>
</evidence>
<dbReference type="InterPro" id="IPR047296">
    <property type="entry name" value="GIY-YIG_UvrC_Cho"/>
</dbReference>
<dbReference type="InterPro" id="IPR012337">
    <property type="entry name" value="RNaseH-like_sf"/>
</dbReference>
<evidence type="ECO:0000256" key="5">
    <source>
        <dbReference type="ARBA" id="ARBA00022881"/>
    </source>
</evidence>
<dbReference type="GO" id="GO:0004527">
    <property type="term" value="F:exonuclease activity"/>
    <property type="evidence" value="ECO:0007669"/>
    <property type="project" value="UniProtKB-ARBA"/>
</dbReference>
<keyword evidence="6" id="KW-0234">DNA repair</keyword>
<dbReference type="SUPFAM" id="SSF82771">
    <property type="entry name" value="GIY-YIG endonuclease"/>
    <property type="match status" value="1"/>
</dbReference>
<evidence type="ECO:0000256" key="9">
    <source>
        <dbReference type="ARBA" id="ARBA00026073"/>
    </source>
</evidence>
<dbReference type="InterPro" id="IPR013520">
    <property type="entry name" value="Ribonucl_H"/>
</dbReference>
<feature type="domain" description="GIY-YIG" evidence="14">
    <location>
        <begin position="202"/>
        <end position="280"/>
    </location>
</feature>
<dbReference type="InterPro" id="IPR006054">
    <property type="entry name" value="DnaQ"/>
</dbReference>
<dbReference type="Pfam" id="PF00929">
    <property type="entry name" value="RNase_T"/>
    <property type="match status" value="1"/>
</dbReference>
<evidence type="ECO:0000256" key="10">
    <source>
        <dbReference type="ARBA" id="ARBA00040756"/>
    </source>
</evidence>
<evidence type="ECO:0000256" key="3">
    <source>
        <dbReference type="ARBA" id="ARBA00022769"/>
    </source>
</evidence>
<keyword evidence="2" id="KW-0227">DNA damage</keyword>
<gene>
    <name evidence="15" type="ORF">SAMN05216404_11826</name>
</gene>
<dbReference type="EC" id="2.7.7.7" evidence="1"/>
<dbReference type="RefSeq" id="WP_074748976.1">
    <property type="nucleotide sequence ID" value="NZ_FOCT01000018.1"/>
</dbReference>
<dbReference type="FunFam" id="3.30.420.10:FF:000045">
    <property type="entry name" value="3'-5' exonuclease DinG"/>
    <property type="match status" value="1"/>
</dbReference>
<dbReference type="GO" id="GO:0009380">
    <property type="term" value="C:excinuclease repair complex"/>
    <property type="evidence" value="ECO:0007669"/>
    <property type="project" value="TreeGrafter"/>
</dbReference>
<evidence type="ECO:0000256" key="11">
    <source>
        <dbReference type="ARBA" id="ARBA00042138"/>
    </source>
</evidence>
<evidence type="ECO:0000256" key="2">
    <source>
        <dbReference type="ARBA" id="ARBA00022763"/>
    </source>
</evidence>
<keyword evidence="3" id="KW-0228">DNA excision</keyword>
<dbReference type="InterPro" id="IPR035901">
    <property type="entry name" value="GIY-YIG_endonuc_sf"/>
</dbReference>
<evidence type="ECO:0000256" key="7">
    <source>
        <dbReference type="ARBA" id="ARBA00023236"/>
    </source>
</evidence>
<organism evidence="15 16">
    <name type="scientific">Nitrosospira multiformis</name>
    <dbReference type="NCBI Taxonomy" id="1231"/>
    <lineage>
        <taxon>Bacteria</taxon>
        <taxon>Pseudomonadati</taxon>
        <taxon>Pseudomonadota</taxon>
        <taxon>Betaproteobacteria</taxon>
        <taxon>Nitrosomonadales</taxon>
        <taxon>Nitrosomonadaceae</taxon>
        <taxon>Nitrosospira</taxon>
    </lineage>
</organism>
<comment type="catalytic activity">
    <reaction evidence="13">
        <text>DNA(n) + a 2'-deoxyribonucleoside 5'-triphosphate = DNA(n+1) + diphosphate</text>
        <dbReference type="Rhea" id="RHEA:22508"/>
        <dbReference type="Rhea" id="RHEA-COMP:17339"/>
        <dbReference type="Rhea" id="RHEA-COMP:17340"/>
        <dbReference type="ChEBI" id="CHEBI:33019"/>
        <dbReference type="ChEBI" id="CHEBI:61560"/>
        <dbReference type="ChEBI" id="CHEBI:173112"/>
        <dbReference type="EC" id="2.7.7.7"/>
    </reaction>
</comment>
<dbReference type="Pfam" id="PF01541">
    <property type="entry name" value="GIY-YIG"/>
    <property type="match status" value="1"/>
</dbReference>
<dbReference type="InterPro" id="IPR000305">
    <property type="entry name" value="GIY-YIG_endonuc"/>
</dbReference>
<keyword evidence="4" id="KW-0378">Hydrolase</keyword>
<keyword evidence="7" id="KW-0742">SOS response</keyword>
<name>A0A1H8NYP7_9PROT</name>
<dbReference type="SUPFAM" id="SSF53098">
    <property type="entry name" value="Ribonuclease H-like"/>
    <property type="match status" value="1"/>
</dbReference>
<dbReference type="Gene3D" id="3.40.1440.10">
    <property type="entry name" value="GIY-YIG endonuclease"/>
    <property type="match status" value="1"/>
</dbReference>
<evidence type="ECO:0000256" key="13">
    <source>
        <dbReference type="ARBA" id="ARBA00049244"/>
    </source>
</evidence>
<evidence type="ECO:0000256" key="12">
    <source>
        <dbReference type="ARBA" id="ARBA00042732"/>
    </source>
</evidence>
<dbReference type="GO" id="GO:0006289">
    <property type="term" value="P:nucleotide-excision repair"/>
    <property type="evidence" value="ECO:0007669"/>
    <property type="project" value="InterPro"/>
</dbReference>
<reference evidence="15 16" key="1">
    <citation type="submission" date="2016-10" db="EMBL/GenBank/DDBJ databases">
        <authorList>
            <person name="de Groot N.N."/>
        </authorList>
    </citation>
    <scope>NUCLEOTIDE SEQUENCE [LARGE SCALE GENOMIC DNA]</scope>
    <source>
        <strain evidence="15 16">Nl18</strain>
    </source>
</reference>
<evidence type="ECO:0000313" key="15">
    <source>
        <dbReference type="EMBL" id="SEO34790.1"/>
    </source>
</evidence>
<dbReference type="PANTHER" id="PTHR30562">
    <property type="entry name" value="UVRC/OXIDOREDUCTASE"/>
    <property type="match status" value="1"/>
</dbReference>
<dbReference type="EMBL" id="FOCT01000018">
    <property type="protein sequence ID" value="SEO34790.1"/>
    <property type="molecule type" value="Genomic_DNA"/>
</dbReference>
<evidence type="ECO:0000256" key="1">
    <source>
        <dbReference type="ARBA" id="ARBA00012417"/>
    </source>
</evidence>
<dbReference type="InterPro" id="IPR036397">
    <property type="entry name" value="RNaseH_sf"/>
</dbReference>
<protein>
    <recommendedName>
        <fullName evidence="10">Excinuclease cho</fullName>
        <ecNumber evidence="1">2.7.7.7</ecNumber>
    </recommendedName>
    <alternativeName>
        <fullName evidence="12">Endonuclease cho</fullName>
    </alternativeName>
    <alternativeName>
        <fullName evidence="11">UvrC homolog protein</fullName>
    </alternativeName>
</protein>
<proteinExistence type="predicted"/>
<evidence type="ECO:0000256" key="8">
    <source>
        <dbReference type="ARBA" id="ARBA00025483"/>
    </source>
</evidence>
<dbReference type="GO" id="GO:0009432">
    <property type="term" value="P:SOS response"/>
    <property type="evidence" value="ECO:0007669"/>
    <property type="project" value="UniProtKB-KW"/>
</dbReference>
<dbReference type="GO" id="GO:0003887">
    <property type="term" value="F:DNA-directed DNA polymerase activity"/>
    <property type="evidence" value="ECO:0007669"/>
    <property type="project" value="UniProtKB-EC"/>
</dbReference>
<dbReference type="CDD" id="cd10434">
    <property type="entry name" value="GIY-YIG_UvrC_Cho"/>
    <property type="match status" value="1"/>
</dbReference>
<dbReference type="SMART" id="SM00479">
    <property type="entry name" value="EXOIII"/>
    <property type="match status" value="1"/>
</dbReference>
<dbReference type="GO" id="GO:0003677">
    <property type="term" value="F:DNA binding"/>
    <property type="evidence" value="ECO:0007669"/>
    <property type="project" value="InterPro"/>
</dbReference>
<accession>A0A1H8NYP7</accession>
<dbReference type="CDD" id="cd06127">
    <property type="entry name" value="DEDDh"/>
    <property type="match status" value="1"/>
</dbReference>
<keyword evidence="5" id="KW-0267">Excision nuclease</keyword>
<sequence length="482" mass="53927">MFSNLPHLVVLDLETTGDSPLHDRITEVALVRFENGIETDRWETLVNPGVGIPPFISRLTGITNEMVKDAPAFDEIAHKLYGYIEGAVLAAHNVRFDHGFLKSEFRRLGAVLRQKVMCTVKLSRRLYPEHRSHGLDAIMQRHSLVTCDRHRAMGDVNLLVAYLALAKRELGEKRVLDEVAALLKGPSLPAGLDAAFLDEIPDSAGVYLFYGENNLPLYIGKSVTLRSRVMSHFSGDHSSSKAMRIGQQVNRVEWIETAGELGALLVESSLIKERQPIHNRRLRLTRTLFSLSLAGGPDQVPLINIVTEDDIDPARFDHLFGFFRSKKAAIDTLRKIALDNRLCPRLIGVEGASAQGAGTGNPCFAYQIKRCDGVCAGKESAELHYLRLKQALIPLRLRPWPYPGRIGFREFNEVSGRSQLHVFDKWCHLGTVQNGEELEDLLQTRSSLSFDLDVYNLLQKSLRKSAAIISLESPSRSVYHSF</sequence>
<dbReference type="GO" id="GO:0006260">
    <property type="term" value="P:DNA replication"/>
    <property type="evidence" value="ECO:0007669"/>
    <property type="project" value="InterPro"/>
</dbReference>
<evidence type="ECO:0000259" key="14">
    <source>
        <dbReference type="PROSITE" id="PS50164"/>
    </source>
</evidence>
<dbReference type="InterPro" id="IPR050066">
    <property type="entry name" value="UvrABC_protein_C"/>
</dbReference>
<dbReference type="NCBIfam" id="TIGR00573">
    <property type="entry name" value="dnaq"/>
    <property type="match status" value="1"/>
</dbReference>
<evidence type="ECO:0000256" key="6">
    <source>
        <dbReference type="ARBA" id="ARBA00023204"/>
    </source>
</evidence>
<comment type="subunit">
    <text evidence="9">DNA polymerase III contains a core (composed of alpha, epsilon and theta chains) that associates with a tau subunit. This core dimerizes to form the POLIII' complex. PolIII' associates with the gamma complex (composed of gamma, delta, delta', psi and chi chains) and with the beta chain to form the complete DNA polymerase III complex.</text>
</comment>
<dbReference type="PANTHER" id="PTHR30562:SF10">
    <property type="entry name" value="EXCINUCLEASE CHO"/>
    <property type="match status" value="1"/>
</dbReference>
<dbReference type="SMART" id="SM00465">
    <property type="entry name" value="GIYc"/>
    <property type="match status" value="1"/>
</dbReference>
<evidence type="ECO:0000256" key="4">
    <source>
        <dbReference type="ARBA" id="ARBA00022801"/>
    </source>
</evidence>
<dbReference type="Gene3D" id="3.30.420.10">
    <property type="entry name" value="Ribonuclease H-like superfamily/Ribonuclease H"/>
    <property type="match status" value="1"/>
</dbReference>